<gene>
    <name evidence="1" type="ORF">IM532_11765</name>
</gene>
<proteinExistence type="predicted"/>
<organism evidence="1 2">
    <name type="scientific">Faecalibacter rhinopitheci</name>
    <dbReference type="NCBI Taxonomy" id="2779678"/>
    <lineage>
        <taxon>Bacteria</taxon>
        <taxon>Pseudomonadati</taxon>
        <taxon>Bacteroidota</taxon>
        <taxon>Flavobacteriia</taxon>
        <taxon>Flavobacteriales</taxon>
        <taxon>Weeksellaceae</taxon>
        <taxon>Faecalibacter</taxon>
    </lineage>
</organism>
<dbReference type="EMBL" id="JADGIK010000008">
    <property type="protein sequence ID" value="MBF0598107.1"/>
    <property type="molecule type" value="Genomic_DNA"/>
</dbReference>
<sequence length="80" mass="9825">MEEHKDEETLKFLKYWEQRFEMIMEQNTNWTRLFLIVDYSTFPTTLSIESFCSKFSQDLQFNISYKKDESSNNYDLTITR</sequence>
<protein>
    <submittedName>
        <fullName evidence="1">Uncharacterized protein</fullName>
    </submittedName>
</protein>
<dbReference type="AlphaFoldDB" id="A0A8J7FUM1"/>
<evidence type="ECO:0000313" key="2">
    <source>
        <dbReference type="Proteomes" id="UP000608754"/>
    </source>
</evidence>
<dbReference type="Proteomes" id="UP000608754">
    <property type="component" value="Unassembled WGS sequence"/>
</dbReference>
<reference evidence="1" key="1">
    <citation type="submission" date="2020-10" db="EMBL/GenBank/DDBJ databases">
        <authorList>
            <person name="Lu T."/>
            <person name="Wang Q."/>
            <person name="Han X."/>
        </authorList>
    </citation>
    <scope>NUCLEOTIDE SEQUENCE</scope>
    <source>
        <strain evidence="1">WQ 117</strain>
    </source>
</reference>
<evidence type="ECO:0000313" key="1">
    <source>
        <dbReference type="EMBL" id="MBF0598107.1"/>
    </source>
</evidence>
<keyword evidence="2" id="KW-1185">Reference proteome</keyword>
<dbReference type="RefSeq" id="WP_194183651.1">
    <property type="nucleotide sequence ID" value="NZ_JADGIK010000008.1"/>
</dbReference>
<comment type="caution">
    <text evidence="1">The sequence shown here is derived from an EMBL/GenBank/DDBJ whole genome shotgun (WGS) entry which is preliminary data.</text>
</comment>
<name>A0A8J7FUM1_9FLAO</name>
<accession>A0A8J7FUM1</accession>